<comment type="similarity">
    <text evidence="1">Belongs to the geminiviridae protein AC4/C4 family.</text>
</comment>
<feature type="compositionally biased region" description="Low complexity" evidence="3">
    <location>
        <begin position="8"/>
        <end position="26"/>
    </location>
</feature>
<dbReference type="EMBL" id="MG757245">
    <property type="protein sequence ID" value="AWK29923.1"/>
    <property type="molecule type" value="Genomic_DNA"/>
</dbReference>
<evidence type="ECO:0000256" key="2">
    <source>
        <dbReference type="ARBA" id="ARBA00022581"/>
    </source>
</evidence>
<name>A0A2S1ZWE5_9GEMI</name>
<protein>
    <submittedName>
        <fullName evidence="4">AC4</fullName>
    </submittedName>
</protein>
<sequence length="97" mass="10889">MGLFTCMSSSNSKVSSSSKITDSSTSHPLPGQHNSIRTFRELRAQAMSSPTWRRTETTSIMEFSRSMADLLEEVANQLMMLMPRQSIQGSKLRPSIY</sequence>
<evidence type="ECO:0000313" key="4">
    <source>
        <dbReference type="EMBL" id="AWK29923.1"/>
    </source>
</evidence>
<evidence type="ECO:0000256" key="3">
    <source>
        <dbReference type="SAM" id="MobiDB-lite"/>
    </source>
</evidence>
<reference evidence="4" key="1">
    <citation type="journal article" date="2018" name="3 Biotech.">
        <title>Association of tomato leaf curl Gujarat virus and tomato leaf curl Bangladesh betasatellite on papaya showing typical leaf curl symptoms in North India.</title>
        <authorList>
            <person name="Varun P."/>
            <person name="Saxena S."/>
        </authorList>
    </citation>
    <scope>NUCLEOTIDE SEQUENCE</scope>
    <source>
        <strain evidence="4">Lucknow</strain>
    </source>
</reference>
<keyword evidence="2" id="KW-0945">Host-virus interaction</keyword>
<dbReference type="InterPro" id="IPR002488">
    <property type="entry name" value="Gemini_C4"/>
</dbReference>
<accession>A0A2S1ZWE5</accession>
<evidence type="ECO:0000256" key="1">
    <source>
        <dbReference type="ARBA" id="ARBA00008996"/>
    </source>
</evidence>
<organism evidence="4">
    <name type="scientific">Tomato leaf curl Gujarat virus</name>
    <dbReference type="NCBI Taxonomy" id="219299"/>
    <lineage>
        <taxon>Viruses</taxon>
        <taxon>Monodnaviria</taxon>
        <taxon>Shotokuvirae</taxon>
        <taxon>Cressdnaviricota</taxon>
        <taxon>Repensiviricetes</taxon>
        <taxon>Geplafuvirales</taxon>
        <taxon>Geminiviridae</taxon>
        <taxon>Begomovirus</taxon>
        <taxon>Begomovirus solanumgujaratense</taxon>
    </lineage>
</organism>
<feature type="region of interest" description="Disordered" evidence="3">
    <location>
        <begin position="1"/>
        <end position="34"/>
    </location>
</feature>
<proteinExistence type="inferred from homology"/>
<dbReference type="Pfam" id="PF01492">
    <property type="entry name" value="Gemini_C4"/>
    <property type="match status" value="1"/>
</dbReference>